<sequence length="137" mass="16053">MFKRYEKPGGYTNVQYWIDENGTDWYDYADNATLDNLKVLVDVNNIVVGFHMDATTLTPTDATLYEVTLDKVPEDLQLVKYSYDGDKFYLTEFPDSGQSIDDIKNELFMLMLKTKMTTEEKKYFEELKELLLQKLSK</sequence>
<accession>A0A1L2CUX5</accession>
<name>A0A1L2CUX5_9CAUD</name>
<dbReference type="Proteomes" id="UP000223891">
    <property type="component" value="Segment"/>
</dbReference>
<keyword evidence="2" id="KW-1185">Reference proteome</keyword>
<reference evidence="2" key="1">
    <citation type="submission" date="2016-01" db="EMBL/GenBank/DDBJ databases">
        <title>Isolation and Characterization of Enterobacteria phage CBB.</title>
        <authorList>
            <person name="Buttimer C.T.H."/>
            <person name="Hendrix H."/>
            <person name="Alexandre H."/>
            <person name="O'Mahony J."/>
            <person name="Lavigne R."/>
            <person name="Coffey A."/>
        </authorList>
    </citation>
    <scope>NUCLEOTIDE SEQUENCE [LARGE SCALE GENOMIC DNA]</scope>
</reference>
<proteinExistence type="predicted"/>
<evidence type="ECO:0000313" key="2">
    <source>
        <dbReference type="Proteomes" id="UP000223891"/>
    </source>
</evidence>
<evidence type="ECO:0000313" key="1">
    <source>
        <dbReference type="EMBL" id="AMM43825.1"/>
    </source>
</evidence>
<gene>
    <name evidence="1" type="ORF">CBB_261</name>
</gene>
<protein>
    <submittedName>
        <fullName evidence="1">Tail fiber assembly protein</fullName>
    </submittedName>
</protein>
<dbReference type="EMBL" id="KU574722">
    <property type="protein sequence ID" value="AMM43825.1"/>
    <property type="molecule type" value="Genomic_DNA"/>
</dbReference>
<organism evidence="1 2">
    <name type="scientific">Pectobacterium phage vB_PcaM_CBB</name>
    <dbReference type="NCBI Taxonomy" id="2772511"/>
    <lineage>
        <taxon>Viruses</taxon>
        <taxon>Duplodnaviria</taxon>
        <taxon>Heunggongvirae</taxon>
        <taxon>Uroviricota</taxon>
        <taxon>Caudoviricetes</taxon>
        <taxon>Mimasvirus</taxon>
        <taxon>Mimasvirus CBB</taxon>
    </lineage>
</organism>